<proteinExistence type="predicted"/>
<gene>
    <name evidence="2" type="ORF">B0H63DRAFT_518510</name>
</gene>
<comment type="caution">
    <text evidence="2">The sequence shown here is derived from an EMBL/GenBank/DDBJ whole genome shotgun (WGS) entry which is preliminary data.</text>
</comment>
<feature type="compositionally biased region" description="Basic and acidic residues" evidence="1">
    <location>
        <begin position="7"/>
        <end position="20"/>
    </location>
</feature>
<feature type="compositionally biased region" description="Basic and acidic residues" evidence="1">
    <location>
        <begin position="34"/>
        <end position="43"/>
    </location>
</feature>
<dbReference type="EMBL" id="JAULSW010000002">
    <property type="protein sequence ID" value="KAK3389273.1"/>
    <property type="molecule type" value="Genomic_DNA"/>
</dbReference>
<keyword evidence="3" id="KW-1185">Reference proteome</keyword>
<protein>
    <submittedName>
        <fullName evidence="2">Uncharacterized protein</fullName>
    </submittedName>
</protein>
<evidence type="ECO:0000256" key="1">
    <source>
        <dbReference type="SAM" id="MobiDB-lite"/>
    </source>
</evidence>
<evidence type="ECO:0000313" key="2">
    <source>
        <dbReference type="EMBL" id="KAK3389273.1"/>
    </source>
</evidence>
<dbReference type="Proteomes" id="UP001285441">
    <property type="component" value="Unassembled WGS sequence"/>
</dbReference>
<organism evidence="2 3">
    <name type="scientific">Podospora didyma</name>
    <dbReference type="NCBI Taxonomy" id="330526"/>
    <lineage>
        <taxon>Eukaryota</taxon>
        <taxon>Fungi</taxon>
        <taxon>Dikarya</taxon>
        <taxon>Ascomycota</taxon>
        <taxon>Pezizomycotina</taxon>
        <taxon>Sordariomycetes</taxon>
        <taxon>Sordariomycetidae</taxon>
        <taxon>Sordariales</taxon>
        <taxon>Podosporaceae</taxon>
        <taxon>Podospora</taxon>
    </lineage>
</organism>
<feature type="compositionally biased region" description="Polar residues" evidence="1">
    <location>
        <begin position="21"/>
        <end position="32"/>
    </location>
</feature>
<feature type="compositionally biased region" description="Basic and acidic residues" evidence="1">
    <location>
        <begin position="56"/>
        <end position="79"/>
    </location>
</feature>
<reference evidence="2" key="2">
    <citation type="submission" date="2023-06" db="EMBL/GenBank/DDBJ databases">
        <authorList>
            <consortium name="Lawrence Berkeley National Laboratory"/>
            <person name="Haridas S."/>
            <person name="Hensen N."/>
            <person name="Bonometti L."/>
            <person name="Westerberg I."/>
            <person name="Brannstrom I.O."/>
            <person name="Guillou S."/>
            <person name="Cros-Aarteil S."/>
            <person name="Calhoun S."/>
            <person name="Kuo A."/>
            <person name="Mondo S."/>
            <person name="Pangilinan J."/>
            <person name="Riley R."/>
            <person name="LaButti K."/>
            <person name="Andreopoulos B."/>
            <person name="Lipzen A."/>
            <person name="Chen C."/>
            <person name="Yanf M."/>
            <person name="Daum C."/>
            <person name="Ng V."/>
            <person name="Clum A."/>
            <person name="Steindorff A."/>
            <person name="Ohm R."/>
            <person name="Martin F."/>
            <person name="Silar P."/>
            <person name="Natvig D."/>
            <person name="Lalanne C."/>
            <person name="Gautier V."/>
            <person name="Ament-velasquez S.L."/>
            <person name="Kruys A."/>
            <person name="Hutchinson M.I."/>
            <person name="Powell A.J."/>
            <person name="Barry K."/>
            <person name="Miller A.N."/>
            <person name="Grigoriev I.V."/>
            <person name="Debuchy R."/>
            <person name="Gladieux P."/>
            <person name="Thoren M.H."/>
            <person name="Johannesson H."/>
        </authorList>
    </citation>
    <scope>NUCLEOTIDE SEQUENCE</scope>
    <source>
        <strain evidence="2">CBS 232.78</strain>
    </source>
</reference>
<reference evidence="2" key="1">
    <citation type="journal article" date="2023" name="Mol. Phylogenet. Evol.">
        <title>Genome-scale phylogeny and comparative genomics of the fungal order Sordariales.</title>
        <authorList>
            <person name="Hensen N."/>
            <person name="Bonometti L."/>
            <person name="Westerberg I."/>
            <person name="Brannstrom I.O."/>
            <person name="Guillou S."/>
            <person name="Cros-Aarteil S."/>
            <person name="Calhoun S."/>
            <person name="Haridas S."/>
            <person name="Kuo A."/>
            <person name="Mondo S."/>
            <person name="Pangilinan J."/>
            <person name="Riley R."/>
            <person name="LaButti K."/>
            <person name="Andreopoulos B."/>
            <person name="Lipzen A."/>
            <person name="Chen C."/>
            <person name="Yan M."/>
            <person name="Daum C."/>
            <person name="Ng V."/>
            <person name="Clum A."/>
            <person name="Steindorff A."/>
            <person name="Ohm R.A."/>
            <person name="Martin F."/>
            <person name="Silar P."/>
            <person name="Natvig D.O."/>
            <person name="Lalanne C."/>
            <person name="Gautier V."/>
            <person name="Ament-Velasquez S.L."/>
            <person name="Kruys A."/>
            <person name="Hutchinson M.I."/>
            <person name="Powell A.J."/>
            <person name="Barry K."/>
            <person name="Miller A.N."/>
            <person name="Grigoriev I.V."/>
            <person name="Debuchy R."/>
            <person name="Gladieux P."/>
            <person name="Hiltunen Thoren M."/>
            <person name="Johannesson H."/>
        </authorList>
    </citation>
    <scope>NUCLEOTIDE SEQUENCE</scope>
    <source>
        <strain evidence="2">CBS 232.78</strain>
    </source>
</reference>
<accession>A0AAE0U361</accession>
<evidence type="ECO:0000313" key="3">
    <source>
        <dbReference type="Proteomes" id="UP001285441"/>
    </source>
</evidence>
<feature type="region of interest" description="Disordered" evidence="1">
    <location>
        <begin position="1"/>
        <end position="79"/>
    </location>
</feature>
<name>A0AAE0U361_9PEZI</name>
<dbReference type="AlphaFoldDB" id="A0AAE0U361"/>
<sequence>MAYIKYATDKVQEEDLKSSDSRLNTPGTSLAHQSLEEHEERARMPIVEGTSATKEPSLETRIRSEMENSPEENLHHYQE</sequence>